<accession>A0A0L1JT32</accession>
<dbReference type="GO" id="GO:0004808">
    <property type="term" value="F:tRNA (5-methylaminomethyl-2-thiouridylate)(34)-methyltransferase activity"/>
    <property type="evidence" value="ECO:0007669"/>
    <property type="project" value="InterPro"/>
</dbReference>
<dbReference type="GO" id="GO:0016645">
    <property type="term" value="F:oxidoreductase activity, acting on the CH-NH group of donors"/>
    <property type="evidence" value="ECO:0007669"/>
    <property type="project" value="InterPro"/>
</dbReference>
<comment type="caution">
    <text evidence="2">The sequence shown here is derived from an EMBL/GenBank/DDBJ whole genome shotgun (WGS) entry which is preliminary data.</text>
</comment>
<dbReference type="STRING" id="1317121.ATO11_05680"/>
<reference evidence="2 3" key="1">
    <citation type="journal article" date="2015" name="Int. J. Syst. Evol. Microbiol.">
        <title>Aestuariivita atlantica sp. nov., isolated from deep sea sediment of the Atlantic Ocean.</title>
        <authorList>
            <person name="Li G."/>
            <person name="Lai Q."/>
            <person name="Du Y."/>
            <person name="Liu X."/>
            <person name="Sun F."/>
            <person name="Shao Z."/>
        </authorList>
    </citation>
    <scope>NUCLEOTIDE SEQUENCE [LARGE SCALE GENOMIC DNA]</scope>
    <source>
        <strain evidence="2 3">22II-S11-z3</strain>
    </source>
</reference>
<dbReference type="InterPro" id="IPR029063">
    <property type="entry name" value="SAM-dependent_MTases_sf"/>
</dbReference>
<dbReference type="EMBL" id="AQQZ01000002">
    <property type="protein sequence ID" value="KNG94867.1"/>
    <property type="molecule type" value="Genomic_DNA"/>
</dbReference>
<dbReference type="SUPFAM" id="SSF53335">
    <property type="entry name" value="S-adenosyl-L-methionine-dependent methyltransferases"/>
    <property type="match status" value="1"/>
</dbReference>
<feature type="domain" description="MnmC-like methyltransferase" evidence="1">
    <location>
        <begin position="133"/>
        <end position="225"/>
    </location>
</feature>
<organism evidence="2 3">
    <name type="scientific">Pseudaestuariivita atlantica</name>
    <dbReference type="NCBI Taxonomy" id="1317121"/>
    <lineage>
        <taxon>Bacteria</taxon>
        <taxon>Pseudomonadati</taxon>
        <taxon>Pseudomonadota</taxon>
        <taxon>Alphaproteobacteria</taxon>
        <taxon>Rhodobacterales</taxon>
        <taxon>Paracoccaceae</taxon>
        <taxon>Pseudaestuariivita</taxon>
    </lineage>
</organism>
<proteinExistence type="predicted"/>
<dbReference type="InterPro" id="IPR008471">
    <property type="entry name" value="MnmC-like_methylTransf"/>
</dbReference>
<dbReference type="OrthoDB" id="9786494at2"/>
<name>A0A0L1JT32_9RHOB</name>
<dbReference type="Gene3D" id="3.40.50.150">
    <property type="entry name" value="Vaccinia Virus protein VP39"/>
    <property type="match status" value="1"/>
</dbReference>
<evidence type="ECO:0000259" key="1">
    <source>
        <dbReference type="Pfam" id="PF05430"/>
    </source>
</evidence>
<keyword evidence="3" id="KW-1185">Reference proteome</keyword>
<sequence length="226" mass="24733">MTGTEAPEPLEWRARDAGGAVPVSRRFDDPYYSLDDGLAETRHTFLDGNSLRDRLQDGFHVAELGFGTGLNLLALMALWEGMDAPGQIRFTTFEAHALDPATMARAQAAFPALAPQAEALRPHLASPRFETATLRFERIDGDARETLPAWDGKADAWFLDGFSPAKNPQMWEADLMRAVARHTAPGGTAATYTAAGHVRRALAEAGFTVTRQPGYGRKRHMTVARL</sequence>
<dbReference type="RefSeq" id="WP_050529854.1">
    <property type="nucleotide sequence ID" value="NZ_AQQZ01000002.1"/>
</dbReference>
<dbReference type="Proteomes" id="UP000036938">
    <property type="component" value="Unassembled WGS sequence"/>
</dbReference>
<dbReference type="NCBIfam" id="NF033855">
    <property type="entry name" value="tRNA_MNMC2"/>
    <property type="match status" value="1"/>
</dbReference>
<dbReference type="PANTHER" id="PTHR39963">
    <property type="entry name" value="SLL0983 PROTEIN"/>
    <property type="match status" value="1"/>
</dbReference>
<dbReference type="InterPro" id="IPR047785">
    <property type="entry name" value="tRNA_MNMC2"/>
</dbReference>
<protein>
    <submittedName>
        <fullName evidence="2">FAD-dependent oxidoreductase</fullName>
    </submittedName>
</protein>
<evidence type="ECO:0000313" key="2">
    <source>
        <dbReference type="EMBL" id="KNG94867.1"/>
    </source>
</evidence>
<dbReference type="PANTHER" id="PTHR39963:SF1">
    <property type="entry name" value="MNMC-LIKE METHYLTRANSFERASE DOMAIN-CONTAINING PROTEIN"/>
    <property type="match status" value="1"/>
</dbReference>
<evidence type="ECO:0000313" key="3">
    <source>
        <dbReference type="Proteomes" id="UP000036938"/>
    </source>
</evidence>
<dbReference type="Pfam" id="PF05430">
    <property type="entry name" value="Methyltransf_30"/>
    <property type="match status" value="1"/>
</dbReference>
<gene>
    <name evidence="2" type="ORF">ATO11_05680</name>
</gene>
<dbReference type="AlphaFoldDB" id="A0A0L1JT32"/>
<dbReference type="PATRIC" id="fig|1317121.7.peg.1516"/>